<dbReference type="EMBL" id="CP020563">
    <property type="protein sequence ID" value="ARF74383.1"/>
    <property type="molecule type" value="Genomic_DNA"/>
</dbReference>
<dbReference type="Gene3D" id="2.60.40.2880">
    <property type="entry name" value="MmpS1-5, C-terminal soluble domain"/>
    <property type="match status" value="1"/>
</dbReference>
<sequence>MVSDRWKDPEVLRGAVSGAEAFSLPAADAAAGSFEVEYVVTGVGVSEISYTTGPGGDAGEVVVEGPRLPWRTTVRMAGAEAVPVLSVMLSEDGGRIESVIRVDGLEAMRSTAAGASGTSVCVAEPGGAW</sequence>
<dbReference type="KEGG" id="kab:B7C62_20710"/>
<gene>
    <name evidence="1" type="ORF">B7C62_20710</name>
</gene>
<dbReference type="InterPro" id="IPR038468">
    <property type="entry name" value="MmpS_C"/>
</dbReference>
<proteinExistence type="predicted"/>
<organism evidence="1 2">
    <name type="scientific">Kitasatospora albolonga</name>
    <dbReference type="NCBI Taxonomy" id="68173"/>
    <lineage>
        <taxon>Bacteria</taxon>
        <taxon>Bacillati</taxon>
        <taxon>Actinomycetota</taxon>
        <taxon>Actinomycetes</taxon>
        <taxon>Kitasatosporales</taxon>
        <taxon>Streptomycetaceae</taxon>
        <taxon>Kitasatospora</taxon>
    </lineage>
</organism>
<evidence type="ECO:0000313" key="2">
    <source>
        <dbReference type="Proteomes" id="UP000192251"/>
    </source>
</evidence>
<reference evidence="1 2" key="1">
    <citation type="submission" date="2017-04" db="EMBL/GenBank/DDBJ databases">
        <title>The complete genome sequence of Streptomyces albolongus YIM 101047, the producer of novel bafilomycins and novel odoriferous sesquiterpenoids.</title>
        <authorList>
            <person name="Yin M."/>
            <person name="Jiang Y."/>
        </authorList>
    </citation>
    <scope>NUCLEOTIDE SEQUENCE [LARGE SCALE GENOMIC DNA]</scope>
    <source>
        <strain evidence="1 2">YIM 101047</strain>
    </source>
</reference>
<accession>A0ABC8BWU7</accession>
<name>A0ABC8BWU7_9ACTN</name>
<keyword evidence="2" id="KW-1185">Reference proteome</keyword>
<evidence type="ECO:0000313" key="1">
    <source>
        <dbReference type="EMBL" id="ARF74383.1"/>
    </source>
</evidence>
<protein>
    <submittedName>
        <fullName evidence="1">Uncharacterized protein</fullName>
    </submittedName>
</protein>
<dbReference type="Proteomes" id="UP000192251">
    <property type="component" value="Chromosome"/>
</dbReference>
<dbReference type="AlphaFoldDB" id="A0ABC8BWU7"/>